<name>A0A9D4BWL1_DREPO</name>
<organism evidence="1 2">
    <name type="scientific">Dreissena polymorpha</name>
    <name type="common">Zebra mussel</name>
    <name type="synonym">Mytilus polymorpha</name>
    <dbReference type="NCBI Taxonomy" id="45954"/>
    <lineage>
        <taxon>Eukaryota</taxon>
        <taxon>Metazoa</taxon>
        <taxon>Spiralia</taxon>
        <taxon>Lophotrochozoa</taxon>
        <taxon>Mollusca</taxon>
        <taxon>Bivalvia</taxon>
        <taxon>Autobranchia</taxon>
        <taxon>Heteroconchia</taxon>
        <taxon>Euheterodonta</taxon>
        <taxon>Imparidentia</taxon>
        <taxon>Neoheterodontei</taxon>
        <taxon>Myida</taxon>
        <taxon>Dreissenoidea</taxon>
        <taxon>Dreissenidae</taxon>
        <taxon>Dreissena</taxon>
    </lineage>
</organism>
<proteinExistence type="predicted"/>
<dbReference type="Proteomes" id="UP000828390">
    <property type="component" value="Unassembled WGS sequence"/>
</dbReference>
<reference evidence="1" key="1">
    <citation type="journal article" date="2019" name="bioRxiv">
        <title>The Genome of the Zebra Mussel, Dreissena polymorpha: A Resource for Invasive Species Research.</title>
        <authorList>
            <person name="McCartney M.A."/>
            <person name="Auch B."/>
            <person name="Kono T."/>
            <person name="Mallez S."/>
            <person name="Zhang Y."/>
            <person name="Obille A."/>
            <person name="Becker A."/>
            <person name="Abrahante J.E."/>
            <person name="Garbe J."/>
            <person name="Badalamenti J.P."/>
            <person name="Herman A."/>
            <person name="Mangelson H."/>
            <person name="Liachko I."/>
            <person name="Sullivan S."/>
            <person name="Sone E.D."/>
            <person name="Koren S."/>
            <person name="Silverstein K.A.T."/>
            <person name="Beckman K.B."/>
            <person name="Gohl D.M."/>
        </authorList>
    </citation>
    <scope>NUCLEOTIDE SEQUENCE</scope>
    <source>
        <strain evidence="1">Duluth1</strain>
        <tissue evidence="1">Whole animal</tissue>
    </source>
</reference>
<keyword evidence="2" id="KW-1185">Reference proteome</keyword>
<comment type="caution">
    <text evidence="1">The sequence shown here is derived from an EMBL/GenBank/DDBJ whole genome shotgun (WGS) entry which is preliminary data.</text>
</comment>
<dbReference type="EMBL" id="JAIWYP010000014">
    <property type="protein sequence ID" value="KAH3708903.1"/>
    <property type="molecule type" value="Genomic_DNA"/>
</dbReference>
<accession>A0A9D4BWL1</accession>
<dbReference type="AlphaFoldDB" id="A0A9D4BWL1"/>
<protein>
    <submittedName>
        <fullName evidence="1">Uncharacterized protein</fullName>
    </submittedName>
</protein>
<evidence type="ECO:0000313" key="2">
    <source>
        <dbReference type="Proteomes" id="UP000828390"/>
    </source>
</evidence>
<sequence length="78" mass="8896">MVTINEEISSVNVNKIVLIHDMLCNIYNVRFGTDAELKVFNAALIILKSTNTRSKPFGGYIHNRSVISFYNDLSYGRR</sequence>
<evidence type="ECO:0000313" key="1">
    <source>
        <dbReference type="EMBL" id="KAH3708903.1"/>
    </source>
</evidence>
<reference evidence="1" key="2">
    <citation type="submission" date="2020-11" db="EMBL/GenBank/DDBJ databases">
        <authorList>
            <person name="McCartney M.A."/>
            <person name="Auch B."/>
            <person name="Kono T."/>
            <person name="Mallez S."/>
            <person name="Becker A."/>
            <person name="Gohl D.M."/>
            <person name="Silverstein K.A.T."/>
            <person name="Koren S."/>
            <person name="Bechman K.B."/>
            <person name="Herman A."/>
            <person name="Abrahante J.E."/>
            <person name="Garbe J."/>
        </authorList>
    </citation>
    <scope>NUCLEOTIDE SEQUENCE</scope>
    <source>
        <strain evidence="1">Duluth1</strain>
        <tissue evidence="1">Whole animal</tissue>
    </source>
</reference>
<gene>
    <name evidence="1" type="ORF">DPMN_068362</name>
</gene>